<keyword evidence="3" id="KW-1185">Reference proteome</keyword>
<feature type="region of interest" description="Disordered" evidence="1">
    <location>
        <begin position="39"/>
        <end position="97"/>
    </location>
</feature>
<comment type="caution">
    <text evidence="2">The sequence shown here is derived from an EMBL/GenBank/DDBJ whole genome shotgun (WGS) entry which is preliminary data.</text>
</comment>
<evidence type="ECO:0000256" key="1">
    <source>
        <dbReference type="SAM" id="MobiDB-lite"/>
    </source>
</evidence>
<reference evidence="2" key="1">
    <citation type="submission" date="2020-08" db="EMBL/GenBank/DDBJ databases">
        <title>Multicomponent nature underlies the extraordinary mechanical properties of spider dragline silk.</title>
        <authorList>
            <person name="Kono N."/>
            <person name="Nakamura H."/>
            <person name="Mori M."/>
            <person name="Yoshida Y."/>
            <person name="Ohtoshi R."/>
            <person name="Malay A.D."/>
            <person name="Moran D.A.P."/>
            <person name="Tomita M."/>
            <person name="Numata K."/>
            <person name="Arakawa K."/>
        </authorList>
    </citation>
    <scope>NUCLEOTIDE SEQUENCE</scope>
</reference>
<feature type="compositionally biased region" description="Basic and acidic residues" evidence="1">
    <location>
        <begin position="69"/>
        <end position="80"/>
    </location>
</feature>
<dbReference type="Proteomes" id="UP000887013">
    <property type="component" value="Unassembled WGS sequence"/>
</dbReference>
<evidence type="ECO:0000313" key="2">
    <source>
        <dbReference type="EMBL" id="GFS87159.1"/>
    </source>
</evidence>
<protein>
    <submittedName>
        <fullName evidence="2">Uncharacterized protein</fullName>
    </submittedName>
</protein>
<evidence type="ECO:0000313" key="3">
    <source>
        <dbReference type="Proteomes" id="UP000887013"/>
    </source>
</evidence>
<feature type="compositionally biased region" description="Low complexity" evidence="1">
    <location>
        <begin position="40"/>
        <end position="55"/>
    </location>
</feature>
<organism evidence="2 3">
    <name type="scientific">Nephila pilipes</name>
    <name type="common">Giant wood spider</name>
    <name type="synonym">Nephila maculata</name>
    <dbReference type="NCBI Taxonomy" id="299642"/>
    <lineage>
        <taxon>Eukaryota</taxon>
        <taxon>Metazoa</taxon>
        <taxon>Ecdysozoa</taxon>
        <taxon>Arthropoda</taxon>
        <taxon>Chelicerata</taxon>
        <taxon>Arachnida</taxon>
        <taxon>Araneae</taxon>
        <taxon>Araneomorphae</taxon>
        <taxon>Entelegynae</taxon>
        <taxon>Araneoidea</taxon>
        <taxon>Nephilidae</taxon>
        <taxon>Nephila</taxon>
    </lineage>
</organism>
<name>A0A8X6T9N1_NEPPI</name>
<dbReference type="AlphaFoldDB" id="A0A8X6T9N1"/>
<proteinExistence type="predicted"/>
<gene>
    <name evidence="2" type="ORF">NPIL_582631</name>
</gene>
<dbReference type="EMBL" id="BMAW01004130">
    <property type="protein sequence ID" value="GFS87159.1"/>
    <property type="molecule type" value="Genomic_DNA"/>
</dbReference>
<accession>A0A8X6T9N1</accession>
<sequence>MFSKKCAPTSFLCNEDSPKRSILGESALLLAARRQRTIKETSTNTSSISTTAFATERNKSSKDINFSSPDDRKFAEERWGGRQPTYPDSLVGRSSIL</sequence>